<keyword evidence="4" id="KW-0808">Transferase</keyword>
<keyword evidence="2" id="KW-1003">Cell membrane</keyword>
<dbReference type="PANTHER" id="PTHR43646:SF2">
    <property type="entry name" value="GLYCOSYLTRANSFERASE 2-LIKE DOMAIN-CONTAINING PROTEIN"/>
    <property type="match status" value="1"/>
</dbReference>
<feature type="non-terminal residue" evidence="7">
    <location>
        <position position="1"/>
    </location>
</feature>
<dbReference type="OrthoDB" id="191769at2759"/>
<keyword evidence="8" id="KW-1185">Reference proteome</keyword>
<dbReference type="Gene3D" id="3.90.550.10">
    <property type="entry name" value="Spore Coat Polysaccharide Biosynthesis Protein SpsA, Chain A"/>
    <property type="match status" value="1"/>
</dbReference>
<name>A0A2J7ZQF4_9CHLO</name>
<comment type="caution">
    <text evidence="7">The sequence shown here is derived from an EMBL/GenBank/DDBJ whole genome shotgun (WGS) entry which is preliminary data.</text>
</comment>
<evidence type="ECO:0000313" key="7">
    <source>
        <dbReference type="EMBL" id="PNH02503.1"/>
    </source>
</evidence>
<proteinExistence type="predicted"/>
<dbReference type="Pfam" id="PF00535">
    <property type="entry name" value="Glycos_transf_2"/>
    <property type="match status" value="1"/>
</dbReference>
<protein>
    <recommendedName>
        <fullName evidence="6">Glycosyltransferase 2-like domain-containing protein</fullName>
    </recommendedName>
</protein>
<dbReference type="Proteomes" id="UP000236333">
    <property type="component" value="Unassembled WGS sequence"/>
</dbReference>
<dbReference type="AlphaFoldDB" id="A0A2J7ZQF4"/>
<comment type="subcellular location">
    <subcellularLocation>
        <location evidence="1">Cell membrane</location>
    </subcellularLocation>
</comment>
<evidence type="ECO:0000256" key="5">
    <source>
        <dbReference type="ARBA" id="ARBA00023136"/>
    </source>
</evidence>
<sequence>VLQTERGRGRQLNAGWRAARGEWVLFLHSDSQLPDQYDRHLAAALRGSAAGGCHGRRQRELPLLEDLDLVIRLGK</sequence>
<feature type="non-terminal residue" evidence="7">
    <location>
        <position position="75"/>
    </location>
</feature>
<evidence type="ECO:0000259" key="6">
    <source>
        <dbReference type="Pfam" id="PF00535"/>
    </source>
</evidence>
<accession>A0A2J7ZQF4</accession>
<dbReference type="EMBL" id="PGGS01000644">
    <property type="protein sequence ID" value="PNH02503.1"/>
    <property type="molecule type" value="Genomic_DNA"/>
</dbReference>
<dbReference type="GO" id="GO:0005886">
    <property type="term" value="C:plasma membrane"/>
    <property type="evidence" value="ECO:0007669"/>
    <property type="project" value="UniProtKB-SubCell"/>
</dbReference>
<evidence type="ECO:0000256" key="2">
    <source>
        <dbReference type="ARBA" id="ARBA00022475"/>
    </source>
</evidence>
<dbReference type="SUPFAM" id="SSF53448">
    <property type="entry name" value="Nucleotide-diphospho-sugar transferases"/>
    <property type="match status" value="1"/>
</dbReference>
<evidence type="ECO:0000256" key="4">
    <source>
        <dbReference type="ARBA" id="ARBA00022679"/>
    </source>
</evidence>
<organism evidence="7 8">
    <name type="scientific">Tetrabaena socialis</name>
    <dbReference type="NCBI Taxonomy" id="47790"/>
    <lineage>
        <taxon>Eukaryota</taxon>
        <taxon>Viridiplantae</taxon>
        <taxon>Chlorophyta</taxon>
        <taxon>core chlorophytes</taxon>
        <taxon>Chlorophyceae</taxon>
        <taxon>CS clade</taxon>
        <taxon>Chlamydomonadales</taxon>
        <taxon>Tetrabaenaceae</taxon>
        <taxon>Tetrabaena</taxon>
    </lineage>
</organism>
<keyword evidence="5" id="KW-0472">Membrane</keyword>
<evidence type="ECO:0000256" key="3">
    <source>
        <dbReference type="ARBA" id="ARBA00022676"/>
    </source>
</evidence>
<dbReference type="InterPro" id="IPR001173">
    <property type="entry name" value="Glyco_trans_2-like"/>
</dbReference>
<reference evidence="7 8" key="1">
    <citation type="journal article" date="2017" name="Mol. Biol. Evol.">
        <title>The 4-celled Tetrabaena socialis nuclear genome reveals the essential components for genetic control of cell number at the origin of multicellularity in the volvocine lineage.</title>
        <authorList>
            <person name="Featherston J."/>
            <person name="Arakaki Y."/>
            <person name="Hanschen E.R."/>
            <person name="Ferris P.J."/>
            <person name="Michod R.E."/>
            <person name="Olson B.J.S.C."/>
            <person name="Nozaki H."/>
            <person name="Durand P.M."/>
        </authorList>
    </citation>
    <scope>NUCLEOTIDE SEQUENCE [LARGE SCALE GENOMIC DNA]</scope>
    <source>
        <strain evidence="7 8">NIES-571</strain>
    </source>
</reference>
<evidence type="ECO:0000256" key="1">
    <source>
        <dbReference type="ARBA" id="ARBA00004236"/>
    </source>
</evidence>
<keyword evidence="3" id="KW-0328">Glycosyltransferase</keyword>
<dbReference type="PANTHER" id="PTHR43646">
    <property type="entry name" value="GLYCOSYLTRANSFERASE"/>
    <property type="match status" value="1"/>
</dbReference>
<dbReference type="InterPro" id="IPR029044">
    <property type="entry name" value="Nucleotide-diphossugar_trans"/>
</dbReference>
<gene>
    <name evidence="7" type="ORF">TSOC_011512</name>
</gene>
<feature type="domain" description="Glycosyltransferase 2-like" evidence="6">
    <location>
        <begin position="4"/>
        <end position="55"/>
    </location>
</feature>
<evidence type="ECO:0000313" key="8">
    <source>
        <dbReference type="Proteomes" id="UP000236333"/>
    </source>
</evidence>
<dbReference type="GO" id="GO:0016757">
    <property type="term" value="F:glycosyltransferase activity"/>
    <property type="evidence" value="ECO:0007669"/>
    <property type="project" value="UniProtKB-KW"/>
</dbReference>